<reference evidence="3" key="1">
    <citation type="journal article" date="2020" name="Stud. Mycol.">
        <title>101 Dothideomycetes genomes: a test case for predicting lifestyles and emergence of pathogens.</title>
        <authorList>
            <person name="Haridas S."/>
            <person name="Albert R."/>
            <person name="Binder M."/>
            <person name="Bloem J."/>
            <person name="Labutti K."/>
            <person name="Salamov A."/>
            <person name="Andreopoulos B."/>
            <person name="Baker S."/>
            <person name="Barry K."/>
            <person name="Bills G."/>
            <person name="Bluhm B."/>
            <person name="Cannon C."/>
            <person name="Castanera R."/>
            <person name="Culley D."/>
            <person name="Daum C."/>
            <person name="Ezra D."/>
            <person name="Gonzalez J."/>
            <person name="Henrissat B."/>
            <person name="Kuo A."/>
            <person name="Liang C."/>
            <person name="Lipzen A."/>
            <person name="Lutzoni F."/>
            <person name="Magnuson J."/>
            <person name="Mondo S."/>
            <person name="Nolan M."/>
            <person name="Ohm R."/>
            <person name="Pangilinan J."/>
            <person name="Park H.-J."/>
            <person name="Ramirez L."/>
            <person name="Alfaro M."/>
            <person name="Sun H."/>
            <person name="Tritt A."/>
            <person name="Yoshinaga Y."/>
            <person name="Zwiers L.-H."/>
            <person name="Turgeon B."/>
            <person name="Goodwin S."/>
            <person name="Spatafora J."/>
            <person name="Crous P."/>
            <person name="Grigoriev I."/>
        </authorList>
    </citation>
    <scope>NUCLEOTIDE SEQUENCE</scope>
    <source>
        <strain evidence="3">CBS 113389</strain>
    </source>
</reference>
<evidence type="ECO:0000313" key="3">
    <source>
        <dbReference type="EMBL" id="KAF2480062.1"/>
    </source>
</evidence>
<dbReference type="InterPro" id="IPR008862">
    <property type="entry name" value="Tcp11"/>
</dbReference>
<comment type="similarity">
    <text evidence="1">Belongs to the TCP11 family.</text>
</comment>
<protein>
    <submittedName>
        <fullName evidence="3">T-complex protein 11-domain-containing protein</fullName>
    </submittedName>
</protein>
<feature type="compositionally biased region" description="Polar residues" evidence="2">
    <location>
        <begin position="31"/>
        <end position="44"/>
    </location>
</feature>
<proteinExistence type="inferred from homology"/>
<feature type="region of interest" description="Disordered" evidence="2">
    <location>
        <begin position="603"/>
        <end position="624"/>
    </location>
</feature>
<dbReference type="EMBL" id="MU001640">
    <property type="protein sequence ID" value="KAF2480062.1"/>
    <property type="molecule type" value="Genomic_DNA"/>
</dbReference>
<dbReference type="GeneID" id="54476391"/>
<dbReference type="Proteomes" id="UP000799767">
    <property type="component" value="Unassembled WGS sequence"/>
</dbReference>
<dbReference type="PANTHER" id="PTHR12832">
    <property type="entry name" value="TESTIS-SPECIFIC PROTEIN PBS13 T-COMPLEX 11"/>
    <property type="match status" value="1"/>
</dbReference>
<gene>
    <name evidence="3" type="ORF">BDY17DRAFT_30999</name>
</gene>
<evidence type="ECO:0000256" key="1">
    <source>
        <dbReference type="ARBA" id="ARBA00010954"/>
    </source>
</evidence>
<feature type="region of interest" description="Disordered" evidence="2">
    <location>
        <begin position="1"/>
        <end position="85"/>
    </location>
</feature>
<dbReference type="OrthoDB" id="276323at2759"/>
<dbReference type="AlphaFoldDB" id="A0A6A6PJ96"/>
<keyword evidence="4" id="KW-1185">Reference proteome</keyword>
<organism evidence="3 4">
    <name type="scientific">Neohortaea acidophila</name>
    <dbReference type="NCBI Taxonomy" id="245834"/>
    <lineage>
        <taxon>Eukaryota</taxon>
        <taxon>Fungi</taxon>
        <taxon>Dikarya</taxon>
        <taxon>Ascomycota</taxon>
        <taxon>Pezizomycotina</taxon>
        <taxon>Dothideomycetes</taxon>
        <taxon>Dothideomycetidae</taxon>
        <taxon>Mycosphaerellales</taxon>
        <taxon>Teratosphaeriaceae</taxon>
        <taxon>Neohortaea</taxon>
    </lineage>
</organism>
<dbReference type="RefSeq" id="XP_033586632.1">
    <property type="nucleotide sequence ID" value="XM_033735389.1"/>
</dbReference>
<feature type="compositionally biased region" description="Low complexity" evidence="2">
    <location>
        <begin position="65"/>
        <end position="83"/>
    </location>
</feature>
<name>A0A6A6PJ96_9PEZI</name>
<sequence length="686" mass="76545">MNHENNNLKHARRASKSPGSQSSAVAHEDSTASPAQVRTVTVNAAGQEEEMSGNNINPIPELGMPAPYTTSATSPASSASTSPQLAPMRDAAHDIQQCIAGGLAFDGPQIAECFSHAPNHPPVTAMSLAELDISRIINNPKLRQDVNFDRELHFRPNLEGSKGKEKLRQAEEYWKALEGEFYMYAYVQQELSKANTPESQAYWYTMRAETEKRLPSIFHAIREILITLVPDYDQDVVKNRLDAELLMQEIKNGVCDLVDLASWMGRILKHHCAPMRDHLVDRMEGEIKRGAYEGKCDVLVHGIRQLLAILEMMKLDVANHQIRHLRTCLVADAVNYQRRFYAYRIDNNRFDVTRSRLWLDCEIAQLTTDDETPTHLEALTSALLRGMLFYDTTTMYPQTFHLDTDRLRSLRVEMHTKVYQEVCRDILFEAASSCSPPADELIRAAALLRTNASAIAGPSGKFDDRVEHIAAEIMRMVLRMEGDKVQYDPFLLQFVENRLQLELQPGSVLFEKYALGLFEQLLPRLQANVARYIDCDPVQLQSLMLSAAPPAPAQPFGFGAVLAPPPASRSADPLDDILRRFTHIIVLHWQIWHDLVYTGTPDEDQGSSSYGGCRTPPSGPGSPTMPMAEAVYAPGRRFLPIGVTIRDVPTGLPTPAASPSLEAQAKASHEQGDISEQNPFDRPQAA</sequence>
<dbReference type="Pfam" id="PF05794">
    <property type="entry name" value="Tcp11"/>
    <property type="match status" value="1"/>
</dbReference>
<dbReference type="GO" id="GO:0010737">
    <property type="term" value="P:protein kinase A signaling"/>
    <property type="evidence" value="ECO:0007669"/>
    <property type="project" value="TreeGrafter"/>
</dbReference>
<evidence type="ECO:0000313" key="4">
    <source>
        <dbReference type="Proteomes" id="UP000799767"/>
    </source>
</evidence>
<feature type="region of interest" description="Disordered" evidence="2">
    <location>
        <begin position="649"/>
        <end position="686"/>
    </location>
</feature>
<accession>A0A6A6PJ96</accession>
<dbReference type="PANTHER" id="PTHR12832:SF11">
    <property type="entry name" value="LD23868P"/>
    <property type="match status" value="1"/>
</dbReference>
<evidence type="ECO:0000256" key="2">
    <source>
        <dbReference type="SAM" id="MobiDB-lite"/>
    </source>
</evidence>